<protein>
    <submittedName>
        <fullName evidence="4">Acetyl-CoA carboxylase biotin carboxyl carrier protein subunit</fullName>
    </submittedName>
</protein>
<proteinExistence type="predicted"/>
<comment type="caution">
    <text evidence="4">The sequence shown here is derived from an EMBL/GenBank/DDBJ whole genome shotgun (WGS) entry which is preliminary data.</text>
</comment>
<dbReference type="CDD" id="cd06850">
    <property type="entry name" value="biotinyl_domain"/>
    <property type="match status" value="1"/>
</dbReference>
<keyword evidence="1" id="KW-0092">Biotin</keyword>
<feature type="region of interest" description="Disordered" evidence="2">
    <location>
        <begin position="22"/>
        <end position="57"/>
    </location>
</feature>
<accession>A0A845QFW7</accession>
<dbReference type="SUPFAM" id="SSF51230">
    <property type="entry name" value="Single hybrid motif"/>
    <property type="match status" value="1"/>
</dbReference>
<dbReference type="PROSITE" id="PS00188">
    <property type="entry name" value="BIOTIN"/>
    <property type="match status" value="1"/>
</dbReference>
<dbReference type="EMBL" id="QXWK01000004">
    <property type="protein sequence ID" value="NBH60619.1"/>
    <property type="molecule type" value="Genomic_DNA"/>
</dbReference>
<dbReference type="Gene3D" id="2.40.50.100">
    <property type="match status" value="1"/>
</dbReference>
<dbReference type="AlphaFoldDB" id="A0A845QFW7"/>
<dbReference type="RefSeq" id="WP_160200919.1">
    <property type="nucleotide sequence ID" value="NZ_QXWK01000004.1"/>
</dbReference>
<dbReference type="PANTHER" id="PTHR45266">
    <property type="entry name" value="OXALOACETATE DECARBOXYLASE ALPHA CHAIN"/>
    <property type="match status" value="1"/>
</dbReference>
<dbReference type="Pfam" id="PF00364">
    <property type="entry name" value="Biotin_lipoyl"/>
    <property type="match status" value="1"/>
</dbReference>
<evidence type="ECO:0000256" key="2">
    <source>
        <dbReference type="SAM" id="MobiDB-lite"/>
    </source>
</evidence>
<organism evidence="4 5">
    <name type="scientific">Anaerotruncus colihominis</name>
    <dbReference type="NCBI Taxonomy" id="169435"/>
    <lineage>
        <taxon>Bacteria</taxon>
        <taxon>Bacillati</taxon>
        <taxon>Bacillota</taxon>
        <taxon>Clostridia</taxon>
        <taxon>Eubacteriales</taxon>
        <taxon>Oscillospiraceae</taxon>
        <taxon>Anaerotruncus</taxon>
    </lineage>
</organism>
<dbReference type="PROSITE" id="PS50968">
    <property type="entry name" value="BIOTINYL_LIPOYL"/>
    <property type="match status" value="1"/>
</dbReference>
<keyword evidence="5" id="KW-1185">Reference proteome</keyword>
<gene>
    <name evidence="4" type="ORF">D0435_02890</name>
</gene>
<sequence length="120" mass="11979">METYIIKVNGVTYEVEVEKKGAGAPAAQPAASAAAPAPAAPVQTAAAEGEGEAVTTGTAGKVWKISAKVGDNLKKGDTILILEAMKMEIPVVAPKDGQLTSITAAEGDSVESGQSVATIA</sequence>
<dbReference type="InterPro" id="IPR001882">
    <property type="entry name" value="Biotin_BS"/>
</dbReference>
<dbReference type="InterPro" id="IPR000089">
    <property type="entry name" value="Biotin_lipoyl"/>
</dbReference>
<dbReference type="Proteomes" id="UP000446866">
    <property type="component" value="Unassembled WGS sequence"/>
</dbReference>
<evidence type="ECO:0000259" key="3">
    <source>
        <dbReference type="PROSITE" id="PS50968"/>
    </source>
</evidence>
<evidence type="ECO:0000313" key="5">
    <source>
        <dbReference type="Proteomes" id="UP000446866"/>
    </source>
</evidence>
<evidence type="ECO:0000313" key="4">
    <source>
        <dbReference type="EMBL" id="NBH60619.1"/>
    </source>
</evidence>
<dbReference type="PANTHER" id="PTHR45266:SF3">
    <property type="entry name" value="OXALOACETATE DECARBOXYLASE ALPHA CHAIN"/>
    <property type="match status" value="1"/>
</dbReference>
<dbReference type="InterPro" id="IPR050709">
    <property type="entry name" value="Biotin_Carboxyl_Carrier/Decarb"/>
</dbReference>
<dbReference type="FunFam" id="2.40.50.100:FF:000003">
    <property type="entry name" value="Acetyl-CoA carboxylase biotin carboxyl carrier protein"/>
    <property type="match status" value="1"/>
</dbReference>
<dbReference type="InterPro" id="IPR011053">
    <property type="entry name" value="Single_hybrid_motif"/>
</dbReference>
<feature type="domain" description="Lipoyl-binding" evidence="3">
    <location>
        <begin position="45"/>
        <end position="120"/>
    </location>
</feature>
<name>A0A845QFW7_9FIRM</name>
<evidence type="ECO:0000256" key="1">
    <source>
        <dbReference type="ARBA" id="ARBA00023267"/>
    </source>
</evidence>
<reference evidence="4 5" key="1">
    <citation type="submission" date="2018-08" db="EMBL/GenBank/DDBJ databases">
        <title>Murine metabolic-syndrome-specific gut microbial biobank.</title>
        <authorList>
            <person name="Liu C."/>
        </authorList>
    </citation>
    <scope>NUCLEOTIDE SEQUENCE [LARGE SCALE GENOMIC DNA]</scope>
    <source>
        <strain evidence="4 5">28</strain>
    </source>
</reference>